<dbReference type="SUPFAM" id="SSF53271">
    <property type="entry name" value="PRTase-like"/>
    <property type="match status" value="1"/>
</dbReference>
<comment type="caution">
    <text evidence="4">The sequence shown here is derived from an EMBL/GenBank/DDBJ whole genome shotgun (WGS) entry which is preliminary data.</text>
</comment>
<gene>
    <name evidence="4" type="ORF">IAD18_07590</name>
</gene>
<proteinExistence type="predicted"/>
<protein>
    <submittedName>
        <fullName evidence="4">Amidophosphoribosyltransferase</fullName>
    </submittedName>
</protein>
<dbReference type="PANTHER" id="PTHR11907">
    <property type="entry name" value="AMIDOPHOSPHORIBOSYLTRANSFERASE"/>
    <property type="match status" value="1"/>
</dbReference>
<evidence type="ECO:0000256" key="1">
    <source>
        <dbReference type="ARBA" id="ARBA00022679"/>
    </source>
</evidence>
<dbReference type="AlphaFoldDB" id="A0A9D1IM72"/>
<feature type="domain" description="Glutamine amidotransferase type-2" evidence="3">
    <location>
        <begin position="8"/>
        <end position="295"/>
    </location>
</feature>
<dbReference type="PROSITE" id="PS51278">
    <property type="entry name" value="GATASE_TYPE_2"/>
    <property type="match status" value="1"/>
</dbReference>
<dbReference type="EMBL" id="DVMS01000210">
    <property type="protein sequence ID" value="HIU39510.1"/>
    <property type="molecule type" value="Genomic_DNA"/>
</dbReference>
<dbReference type="SUPFAM" id="SSF56235">
    <property type="entry name" value="N-terminal nucleophile aminohydrolases (Ntn hydrolases)"/>
    <property type="match status" value="1"/>
</dbReference>
<sequence length="628" mass="71319">MEQIKHECGVALIRLLKPLDYYREKYGTYAYGLNKLYLLMEKQHNRGQEAAGIGCVKLNARPGDEYIYRERALGTGAIQEIFDKVNKEIDAELRGGVEDVGEKIPYIGELYMGHLRYSTTGRSGMSYVHPFLRRNNWRSRNLMLCGNFNMTNVDEIFDSIVRQGQHPRIYSDTFIILEQLGHALDMEHDRLFDLYKEQADGQKLTTMIADNISIPNILHRNARMWDGGFVICGITGSGDMFALRDACGIRPAFYYCDDEIVVLASERPVIQTVLNVAAGDVSELMPGAALIVKRNGKVSIEQILDSKENRRCSFERIYFSRGSDKDIYQERKALGRCVVPDVERAIDGDFDNTVFSFIPNTAEVAFYGMMEGMHVRLSERKAEEIAALDKDDADYANCVRRIVSRRLRWEKIAIKDIKLRTFIAEGASRNDLAAHVYDVTYGVVCPTDNLVVIDDSIVRGTTLKQSILRMLDRLGPKKIVVVSSSPQVRYPDCYGIDMSHMDEFIAFKAAVELLKERGMACVLSETYDECLRQLSLPVDKMENAVKKIYASFSDQDISRKMAEMLTPEGTRAKIEIVYQTLDGLHRAVPTCPGDWYFSGDYPTAGGNRIVNKAYVDYYERRFSDGGRH</sequence>
<evidence type="ECO:0000259" key="3">
    <source>
        <dbReference type="PROSITE" id="PS51278"/>
    </source>
</evidence>
<dbReference type="InterPro" id="IPR029057">
    <property type="entry name" value="PRTase-like"/>
</dbReference>
<keyword evidence="2" id="KW-0315">Glutamine amidotransferase</keyword>
<dbReference type="InterPro" id="IPR017932">
    <property type="entry name" value="GATase_2_dom"/>
</dbReference>
<accession>A0A9D1IM72</accession>
<dbReference type="Gene3D" id="3.40.50.2020">
    <property type="match status" value="1"/>
</dbReference>
<evidence type="ECO:0000313" key="4">
    <source>
        <dbReference type="EMBL" id="HIU39510.1"/>
    </source>
</evidence>
<dbReference type="CDD" id="cd06223">
    <property type="entry name" value="PRTases_typeI"/>
    <property type="match status" value="1"/>
</dbReference>
<organism evidence="4 5">
    <name type="scientific">Candidatus Limisoma intestinavium</name>
    <dbReference type="NCBI Taxonomy" id="2840856"/>
    <lineage>
        <taxon>Bacteria</taxon>
        <taxon>Pseudomonadati</taxon>
        <taxon>Bacteroidota</taxon>
        <taxon>Bacteroidia</taxon>
        <taxon>Bacteroidales</taxon>
        <taxon>Candidatus Limisoma</taxon>
    </lineage>
</organism>
<dbReference type="GO" id="GO:0016740">
    <property type="term" value="F:transferase activity"/>
    <property type="evidence" value="ECO:0007669"/>
    <property type="project" value="UniProtKB-KW"/>
</dbReference>
<evidence type="ECO:0000313" key="5">
    <source>
        <dbReference type="Proteomes" id="UP000824076"/>
    </source>
</evidence>
<dbReference type="Gene3D" id="3.60.20.10">
    <property type="entry name" value="Glutamine Phosphoribosylpyrophosphate, subunit 1, domain 1"/>
    <property type="match status" value="1"/>
</dbReference>
<dbReference type="InterPro" id="IPR029055">
    <property type="entry name" value="Ntn_hydrolases_N"/>
</dbReference>
<dbReference type="Proteomes" id="UP000824076">
    <property type="component" value="Unassembled WGS sequence"/>
</dbReference>
<evidence type="ECO:0000256" key="2">
    <source>
        <dbReference type="ARBA" id="ARBA00022962"/>
    </source>
</evidence>
<dbReference type="InterPro" id="IPR000836">
    <property type="entry name" value="PRTase_dom"/>
</dbReference>
<reference evidence="4" key="1">
    <citation type="submission" date="2020-10" db="EMBL/GenBank/DDBJ databases">
        <authorList>
            <person name="Gilroy R."/>
        </authorList>
    </citation>
    <scope>NUCLEOTIDE SEQUENCE</scope>
    <source>
        <strain evidence="4">17073</strain>
    </source>
</reference>
<reference evidence="4" key="2">
    <citation type="journal article" date="2021" name="PeerJ">
        <title>Extensive microbial diversity within the chicken gut microbiome revealed by metagenomics and culture.</title>
        <authorList>
            <person name="Gilroy R."/>
            <person name="Ravi A."/>
            <person name="Getino M."/>
            <person name="Pursley I."/>
            <person name="Horton D.L."/>
            <person name="Alikhan N.F."/>
            <person name="Baker D."/>
            <person name="Gharbi K."/>
            <person name="Hall N."/>
            <person name="Watson M."/>
            <person name="Adriaenssens E.M."/>
            <person name="Foster-Nyarko E."/>
            <person name="Jarju S."/>
            <person name="Secka A."/>
            <person name="Antonio M."/>
            <person name="Oren A."/>
            <person name="Chaudhuri R.R."/>
            <person name="La Ragione R."/>
            <person name="Hildebrand F."/>
            <person name="Pallen M.J."/>
        </authorList>
    </citation>
    <scope>NUCLEOTIDE SEQUENCE</scope>
    <source>
        <strain evidence="4">17073</strain>
    </source>
</reference>
<keyword evidence="1" id="KW-0808">Transferase</keyword>
<name>A0A9D1IM72_9BACT</name>